<feature type="domain" description="Cadherin" evidence="4">
    <location>
        <begin position="2810"/>
        <end position="2935"/>
    </location>
</feature>
<dbReference type="RefSeq" id="WP_015228141.1">
    <property type="nucleotide sequence ID" value="NC_019780.1"/>
</dbReference>
<dbReference type="InterPro" id="IPR002126">
    <property type="entry name" value="Cadherin-like_dom"/>
</dbReference>
<feature type="domain" description="Cadherin" evidence="4">
    <location>
        <begin position="2588"/>
        <end position="2690"/>
    </location>
</feature>
<dbReference type="PRINTS" id="PR00205">
    <property type="entry name" value="CADHERIN"/>
</dbReference>
<dbReference type="eggNOG" id="COG3291">
    <property type="taxonomic scope" value="Bacteria"/>
</dbReference>
<keyword evidence="6" id="KW-1185">Reference proteome</keyword>
<accession>K9YSP2</accession>
<dbReference type="PANTHER" id="PTHR24026">
    <property type="entry name" value="FAT ATYPICAL CADHERIN-RELATED"/>
    <property type="match status" value="1"/>
</dbReference>
<keyword evidence="2" id="KW-0472">Membrane</keyword>
<dbReference type="eggNOG" id="COG2834">
    <property type="taxonomic scope" value="Bacteria"/>
</dbReference>
<feature type="domain" description="Cadherin" evidence="4">
    <location>
        <begin position="312"/>
        <end position="397"/>
    </location>
</feature>
<dbReference type="OrthoDB" id="581389at2"/>
<dbReference type="STRING" id="13035.Dacsa_0325"/>
<dbReference type="Proteomes" id="UP000010482">
    <property type="component" value="Chromosome"/>
</dbReference>
<feature type="domain" description="Cadherin" evidence="4">
    <location>
        <begin position="1486"/>
        <end position="1607"/>
    </location>
</feature>
<evidence type="ECO:0000256" key="1">
    <source>
        <dbReference type="ARBA" id="ARBA00022692"/>
    </source>
</evidence>
<feature type="domain" description="Cadherin" evidence="4">
    <location>
        <begin position="1281"/>
        <end position="1400"/>
    </location>
</feature>
<organism evidence="5 6">
    <name type="scientific">Dactylococcopsis salina (strain PCC 8305)</name>
    <name type="common">Myxobactron salinum</name>
    <dbReference type="NCBI Taxonomy" id="13035"/>
    <lineage>
        <taxon>Bacteria</taxon>
        <taxon>Bacillati</taxon>
        <taxon>Cyanobacteriota</taxon>
        <taxon>Cyanophyceae</taxon>
        <taxon>Nodosilineales</taxon>
        <taxon>Cymatolegaceae</taxon>
        <taxon>Dactylococcopsis</taxon>
    </lineage>
</organism>
<feature type="domain" description="Cadherin" evidence="4">
    <location>
        <begin position="1628"/>
        <end position="1733"/>
    </location>
</feature>
<dbReference type="PROSITE" id="PS50268">
    <property type="entry name" value="CADHERIN_2"/>
    <property type="match status" value="16"/>
</dbReference>
<dbReference type="SMART" id="SM00112">
    <property type="entry name" value="CA"/>
    <property type="match status" value="14"/>
</dbReference>
<feature type="domain" description="Cadherin" evidence="4">
    <location>
        <begin position="537"/>
        <end position="627"/>
    </location>
</feature>
<feature type="compositionally biased region" description="Low complexity" evidence="3">
    <location>
        <begin position="2885"/>
        <end position="2902"/>
    </location>
</feature>
<keyword evidence="1" id="KW-0812">Transmembrane</keyword>
<dbReference type="InterPro" id="IPR015919">
    <property type="entry name" value="Cadherin-like_sf"/>
</dbReference>
<evidence type="ECO:0000256" key="3">
    <source>
        <dbReference type="SAM" id="MobiDB-lite"/>
    </source>
</evidence>
<feature type="region of interest" description="Disordered" evidence="3">
    <location>
        <begin position="2885"/>
        <end position="2935"/>
    </location>
</feature>
<feature type="domain" description="Cadherin" evidence="4">
    <location>
        <begin position="758"/>
        <end position="894"/>
    </location>
</feature>
<dbReference type="GO" id="GO:0005509">
    <property type="term" value="F:calcium ion binding"/>
    <property type="evidence" value="ECO:0007669"/>
    <property type="project" value="InterPro"/>
</dbReference>
<protein>
    <submittedName>
        <fullName evidence="5">Cadherin domain-containing protein</fullName>
    </submittedName>
</protein>
<dbReference type="GO" id="GO:0005886">
    <property type="term" value="C:plasma membrane"/>
    <property type="evidence" value="ECO:0007669"/>
    <property type="project" value="UniProtKB-SubCell"/>
</dbReference>
<sequence length="3110" mass="329391">MSVTLNGGNQDNDADGEFAFSNPSFNPDTGRWEILVNDSDDLTFARVNLEIQASDGENAGSGLTRITLVPDVIDNTVEDFEENSPEETAIPLEIEDSDTPLNELEVTLINGNQDIDGDRRSAFNQPTFNTEAGQWEVTVNDSDDLNFENLSPEQLENGEFHFSLEIEASDGEDSDTGEYDVRLADINEAPVFENSSQLLSVVDIDGIPNDDGNGAIVGQITGFTDPDGDVSDPEGQDFRFSINEVGGFNLDSATITATGEIFIGDRAQLGDNLEFEVTVIDSEGAESEPILIGIPADTAENDAPLVLDTTLERVNPSTAAIDNILGTVPSADPDGDPISFSIDGGNDSGAFAINENGEISLVVDPATLNQAEFTLTVTATDSVDSNLTDTAEVTIPVNTAPFLSSETVEIPENSGNDTVIALPLSDVDTPIGGLVSVTLRNNQDNDGDDLNAFSEPAFNEETGQWEITITDSDELNLDFETSEGLTVDISVSDGDITIPSSINVDLTDVNEAPTVEDATFDEVDPRSIATDDLVDGITVNDPEGEPVNLEITDGNDPDGNGIGAFAIDAEGNITIADLTELTELTTTNFTLTVTATDTVDETLPSDTATVTIPIAPVPIVDEPIPVVNNSFTEIAETSADGTPIPLEITDENTNLADLTVNILNGNPDNDGDGTNVFSEPVFNPDSGQLQITVTDSDELNAEGFPDRFSLEIEATDDLGADTATITVELDEAPTVDDAVLNSVDPADPENPIQAGDLVGTVDADDPEGDAFTLAITDGNDPDGDTINAFDIDPNSGTITIADPAELTQDFSILEVTATQDDDPSLTSTGQIIIPTPTNPLPVINDSQIDLPENSAVLPLDIQDGNNLADLTVTLLDGNQDNDSDETNVFGEPEFNDTDQQWELPITDSDEFDLENFPNSFNLEIEATDDLGADTATITVELDEAPTVDDAVLNSVDPTTALVGDTVGFVSDSDPEGDAFTLAITDGNNPDGDTINAFDIDPNSGTITIADPAELTQDFFILEVTATQDDNDSLTSTGQIIIPTPTNPLPVINDSPIDLPENSAVLPLDIQDGNNLADLTVTLLDGNQDNDSDETNVFGEPEFNDTDQQWELPITDSDELDLEDSLLPDNFNLEIEVIDPDPPAISADLATVSDFINVSLTNVNEAPVVEEEVLNTVDPDFAFVDQDVDTISVSDPDFNDSIASVEITSGNTDADGDGIDAFRIDEDFGNFELIVQDPDDLTEDFFTLEVTATDNEGLTGTGEVIVPTPINPFPVIDGSNIDLPENSSVLTLNIQDENTDLQELTVTLVDGNQDNDEDGTNVFGDTQFNSETGEWELLITDTDELDFEQFPNQEFNLEIEAIDPQGNSDSVSSTVSLVDVNEIQDSTLSVDAAVAEEEPLVGSLSISEPNDGLGVNNVTILDGNDPNGNGVDAFAVQQNGLGEFELIVQNPEELTQSSFTLEVEATGGGAITGTAEITIDVSSVRPVIESNPLKLLEDSVEGDTVALNIRDEDTNSENLIVTLVGGNQDLDEDGQFAFGEPIFNSEFGQWEVPVNDTDDLDFEADYNLDDGDPETGTFTLEVHVSDGATSAIAEPEIQLTDVNEAPILEPQTLELDVNAVTAEFEQNQENAEEEEEIVLPVVGTIEVEEPDGQNVSLAITGGNDPDGNDRSAFTITEDNFGELELQVQNPEELTQDFTLQVTATDDSDDALTTTTDLTIELTAIPTFEADDPIPLPENSPEGTVIPLDIQDANTPLEELTVTLEDGNQDNDGDGNFVFSNPSFNQETGQWELTVTDSDELDFEATESFDLEIEVRDQENGTTAFPTIAVEDINEAPQVEAQTIEVNANTAFQLQPLDRIETSEPDFGQSVETSAITGGNDPDGNEVNAFIINESNRLTVLNPDELTQDFTLTITATDNSAEQVTGTGEINVSVTAAPIVTNDPIPLPENSPEGTVIPLNINDLNTPNGDLTVNLNGGNQDLDGDGIFAFSNPSFNTDAGQWELTVTDPDELDFESDNNRFPLELQASDGEQANSGSPEIVLTDVNEAPVGNDITLPLLNTATIEAGEVIGNASITDPEGDLLEFAINSGDDNGAFTIDEAGDISIVDPSLISAPFQLEISATETETDEQNATTAVVTVPVDTPPAFVETEFTVPENSAIDFEVGQVVINEDEGLESLSLDSANFDGDENPALRIDEQGNVFVNDADDIDFEANSGLLLGELTATNVNGLTQSAILTVNVQDVNEIPTVEEALFSPIAVGESSIAQDDQVEIDPVISDDLTGVVSANDPDLGESPTLDIIAGNNDADGDGTEAVAIQSFADGGAEIIVTDPDDVRENFRLTVQVSDRGGDTNEATVVIPVNGEGNQAPIAENATLNIVENSSGGTVVGTFPHTDPDFNNLLSQEDLTFSINQGNTDVDGDGLSAFRIDRFSGEILVADRDDLNFESADNRSFELEVVVTDLEGATDTAEVTVNLEDVNEAPVINNRFLERVTLNPITNPTEAADGDIVGAIAASDPDGTALSYEILSGNDPEENLADAFAINSDGEVSIANIEEIPDSGFFPLTVAISDETGLTTETELVIPLGTQAPTIAADQSFTIPEDAAFETVVGTVSATEPDGEEISYFLASSQQEGLPAFEIDRATGEIVVTAPNALDFETQSTVELTVIARDPQQAIGVETVTVNLENVNEAPTFDENSTSFAIPASSQAGRGVGVVAAFDEDGDTVSYAIVGGNDDRDGDDTNPFTINAETGEVTVADADDLLTLEDNPFRLEVQARDGELNNTAEVDITALPAAPVIPNNGATFPINATSFAGALVDTVEAFDPDEGELSFAFSAGNEDRDGDENNPFRINTETGAIIVTDADDVADIEGNPFELSVLVTDEDGDTTTGNFTVTSGTGTVSTSDGISFSTPLPDQSEAELEQDLNDDGDTEDTVTPEPSNLVRPAIGSTEILSIENTGNAPLLISDVVVSEGLRDRVTTDFEALVEAATPVDDNGEALFDLPGVEIPVGANLELAVTYTPDAGGEVIDEAAGLTLFSNDPENGELNVALSGESTFNSDIDYNGSVGFPDVTLADSLFNTSSEELNPALNIDGEGGFGFSDLATLNQEFGASIA</sequence>
<feature type="compositionally biased region" description="Acidic residues" evidence="3">
    <location>
        <begin position="2913"/>
        <end position="2931"/>
    </location>
</feature>
<feature type="domain" description="Cadherin" evidence="4">
    <location>
        <begin position="969"/>
        <end position="1102"/>
    </location>
</feature>
<evidence type="ECO:0000313" key="6">
    <source>
        <dbReference type="Proteomes" id="UP000010482"/>
    </source>
</evidence>
<dbReference type="HOGENOM" id="CLU_225761_0_0_3"/>
<evidence type="ECO:0000313" key="5">
    <source>
        <dbReference type="EMBL" id="AFZ49128.1"/>
    </source>
</evidence>
<feature type="domain" description="Cadherin" evidence="4">
    <location>
        <begin position="402"/>
        <end position="515"/>
    </location>
</feature>
<dbReference type="EMBL" id="CP003944">
    <property type="protein sequence ID" value="AFZ49128.1"/>
    <property type="molecule type" value="Genomic_DNA"/>
</dbReference>
<feature type="domain" description="Cadherin" evidence="4">
    <location>
        <begin position="2503"/>
        <end position="2588"/>
    </location>
</feature>
<dbReference type="CDD" id="cd11304">
    <property type="entry name" value="Cadherin_repeat"/>
    <property type="match status" value="10"/>
</dbReference>
<dbReference type="Gene3D" id="2.60.40.60">
    <property type="entry name" value="Cadherins"/>
    <property type="match status" value="11"/>
</dbReference>
<dbReference type="PANTHER" id="PTHR24026:SF126">
    <property type="entry name" value="PROTOCADHERIN FAT 4"/>
    <property type="match status" value="1"/>
</dbReference>
<keyword evidence="2" id="KW-1133">Transmembrane helix</keyword>
<feature type="region of interest" description="Disordered" evidence="3">
    <location>
        <begin position="1"/>
        <end position="24"/>
    </location>
</feature>
<feature type="domain" description="Cadherin" evidence="4">
    <location>
        <begin position="82"/>
        <end position="192"/>
    </location>
</feature>
<dbReference type="GO" id="GO:0007156">
    <property type="term" value="P:homophilic cell adhesion via plasma membrane adhesion molecules"/>
    <property type="evidence" value="ECO:0007669"/>
    <property type="project" value="InterPro"/>
</dbReference>
<gene>
    <name evidence="5" type="ORF">Dacsa_0325</name>
</gene>
<evidence type="ECO:0000259" key="4">
    <source>
        <dbReference type="PROSITE" id="PS50268"/>
    </source>
</evidence>
<dbReference type="KEGG" id="dsl:Dacsa_0325"/>
<feature type="domain" description="Cadherin" evidence="4">
    <location>
        <begin position="1945"/>
        <end position="2057"/>
    </location>
</feature>
<feature type="compositionally biased region" description="Polar residues" evidence="3">
    <location>
        <begin position="1"/>
        <end position="11"/>
    </location>
</feature>
<proteinExistence type="predicted"/>
<dbReference type="Pfam" id="PF00028">
    <property type="entry name" value="Cadherin"/>
    <property type="match status" value="1"/>
</dbReference>
<feature type="domain" description="Cadherin" evidence="4">
    <location>
        <begin position="1726"/>
        <end position="1837"/>
    </location>
</feature>
<reference evidence="5" key="1">
    <citation type="submission" date="2012-04" db="EMBL/GenBank/DDBJ databases">
        <title>Finished genome of Dactylococcopsis salina PCC 8305.</title>
        <authorList>
            <consortium name="US DOE Joint Genome Institute"/>
            <person name="Gugger M."/>
            <person name="Coursin T."/>
            <person name="Rippka R."/>
            <person name="Tandeau De Marsac N."/>
            <person name="Huntemann M."/>
            <person name="Wei C.-L."/>
            <person name="Han J."/>
            <person name="Detter J.C."/>
            <person name="Han C."/>
            <person name="Tapia R."/>
            <person name="Daligault H."/>
            <person name="Chen A."/>
            <person name="Krypides N."/>
            <person name="Mavromatis K."/>
            <person name="Markowitz V."/>
            <person name="Szeto E."/>
            <person name="Ivanova N."/>
            <person name="Ovchinnikova G."/>
            <person name="Pagani I."/>
            <person name="Pati A."/>
            <person name="Goodwin L."/>
            <person name="Peters L."/>
            <person name="Pitluck S."/>
            <person name="Woyke T."/>
            <person name="Kerfeld C."/>
        </authorList>
    </citation>
    <scope>NUCLEOTIDE SEQUENCE [LARGE SCALE GENOMIC DNA]</scope>
    <source>
        <strain evidence="5">PCC 8305</strain>
    </source>
</reference>
<evidence type="ECO:0000256" key="2">
    <source>
        <dbReference type="ARBA" id="ARBA00022989"/>
    </source>
</evidence>
<dbReference type="PATRIC" id="fig|13035.3.peg.368"/>
<dbReference type="eggNOG" id="COG3210">
    <property type="taxonomic scope" value="Bacteria"/>
</dbReference>
<dbReference type="eggNOG" id="COG2931">
    <property type="taxonomic scope" value="Bacteria"/>
</dbReference>
<name>K9YSP2_DACS8</name>
<dbReference type="SUPFAM" id="SSF49313">
    <property type="entry name" value="Cadherin-like"/>
    <property type="match status" value="9"/>
</dbReference>
<feature type="domain" description="Cadherin" evidence="4">
    <location>
        <begin position="2367"/>
        <end position="2481"/>
    </location>
</feature>
<feature type="domain" description="Cadherin" evidence="4">
    <location>
        <begin position="2691"/>
        <end position="2797"/>
    </location>
</feature>